<dbReference type="InterPro" id="IPR003593">
    <property type="entry name" value="AAA+_ATPase"/>
</dbReference>
<dbReference type="InterPro" id="IPR027417">
    <property type="entry name" value="P-loop_NTPase"/>
</dbReference>
<dbReference type="InterPro" id="IPR017871">
    <property type="entry name" value="ABC_transporter-like_CS"/>
</dbReference>
<accession>A0A0D7BT34</accession>
<feature type="transmembrane region" description="Helical" evidence="10">
    <location>
        <begin position="1287"/>
        <end position="1314"/>
    </location>
</feature>
<feature type="transmembrane region" description="Helical" evidence="10">
    <location>
        <begin position="1369"/>
        <end position="1391"/>
    </location>
</feature>
<feature type="transmembrane region" description="Helical" evidence="10">
    <location>
        <begin position="1219"/>
        <end position="1241"/>
    </location>
</feature>
<dbReference type="InterPro" id="IPR034001">
    <property type="entry name" value="ABCG_PDR_1"/>
</dbReference>
<keyword evidence="5" id="KW-0547">Nucleotide-binding</keyword>
<dbReference type="GO" id="GO:0016020">
    <property type="term" value="C:membrane"/>
    <property type="evidence" value="ECO:0007669"/>
    <property type="project" value="UniProtKB-SubCell"/>
</dbReference>
<keyword evidence="6" id="KW-0067">ATP-binding</keyword>
<evidence type="ECO:0000256" key="7">
    <source>
        <dbReference type="ARBA" id="ARBA00022989"/>
    </source>
</evidence>
<dbReference type="PROSITE" id="PS50893">
    <property type="entry name" value="ABC_TRANSPORTER_2"/>
    <property type="match status" value="2"/>
</dbReference>
<dbReference type="InterPro" id="IPR029481">
    <property type="entry name" value="ABC_trans_N"/>
</dbReference>
<dbReference type="GO" id="GO:0140359">
    <property type="term" value="F:ABC-type transporter activity"/>
    <property type="evidence" value="ECO:0007669"/>
    <property type="project" value="InterPro"/>
</dbReference>
<feature type="transmembrane region" description="Helical" evidence="10">
    <location>
        <begin position="1247"/>
        <end position="1266"/>
    </location>
</feature>
<proteinExistence type="inferred from homology"/>
<dbReference type="InterPro" id="IPR003439">
    <property type="entry name" value="ABC_transporter-like_ATP-bd"/>
</dbReference>
<feature type="compositionally biased region" description="Basic and acidic residues" evidence="9">
    <location>
        <begin position="1"/>
        <end position="17"/>
    </location>
</feature>
<evidence type="ECO:0000256" key="3">
    <source>
        <dbReference type="ARBA" id="ARBA00022448"/>
    </source>
</evidence>
<dbReference type="InterPro" id="IPR010929">
    <property type="entry name" value="PDR_CDR_ABC"/>
</dbReference>
<dbReference type="InterPro" id="IPR043926">
    <property type="entry name" value="ABCG_dom"/>
</dbReference>
<evidence type="ECO:0000256" key="5">
    <source>
        <dbReference type="ARBA" id="ARBA00022741"/>
    </source>
</evidence>
<feature type="domain" description="ABC transporter" evidence="11">
    <location>
        <begin position="863"/>
        <end position="1125"/>
    </location>
</feature>
<sequence length="1512" mass="168900">MADPRGDAATLDEDRGSHITYSPRTDGDGVNVQRAEDEFNALSRQLTARSDVHGGRYAQSTTSIEKEKDIEKGAEEAEQFDLRDYLQSSNDASQAAGLKHKHVGVTWEDLEVQVFGAAGSKMYVGTFGGAILDFFLEPILFVWSLVLACLPFLKKEVITRPILHKSSGVLKPGEMCLVLGCPGSGCSTFLKTIANQRESYAQVNGDVRYAGMDAAEMKKHYRGEVVYNAEDDEHISTLTVGQTLEFALSTKTPGPNGRLPGVSKQEFNQEVQDTLLKMLNISHTRQTLVGDQYVRGVSGGERKRVSIAEMMATRARVQSWDNSTRGLDASTALDFTKSLRVMTDVLGQTTFVSLYQAGEGIYDLFDKVLVLDQGRQVYFGSPKEARKYFEGLGYKSLPRQSTPDYLTGCTDTNERQFAPGRSSRDVPSSPEALETAFRHSVQGQDMSDEIEKYKLFQATEKSDQEAFRAAILADKKKGVSKKSPHTLGFSGQVMALARREFQKKLQDKFQLTTSYSLSTILALVIGGAYFGQPDTAAGAFTRGGLMFAALLTTCLDAFGEMPTQMGGRNIRWKQTTYGFYRPGAVSFGNTLADLPFSASRILLFNIIVYFMAGLSYNAGGFFSFHLFNYITYLAMQGFFRTFGLLCYNFDTAFRLATLFIPNFVQYAGYMIPVDSMKRWLFWIYYINPVSYGFVAIMTNEFGRINLLCNGAYMVPRNGPGMDKYPTILSENQVCTIFGAKPGSDIVAGRDYLMSGFQMDINDIWRRCFTVLIGFTIVFQISQYIALEYYPQYDKSAGVSKYARASAAEEKLNERLKERKVANAAANEAAKARAIEVAPTSNAKVDTSEKSGSQETIANRHKSFTWENLHYTVPVPGGTRVLLNDVFGYVKPGTLTALMGASGAGKTTCLDVLAQRKNIGVITGDILVDGRPLSSDFALLRARNEGTGPDGYATWMHRLQHARGTAYAEQMDVHESTATVREAMRFSAYLRQPWSVSIADKDAYVEEIIELLELQDLTEAMVQTLNVEARKRLTIGVELASKPDLLLFLDEPTSGLDAQSAWNLVRFLRKLADQGQAILCTIHQPSSLLFESFDRLLLLERGGHTVYFGDIGLDSHVIRDYFARHGAVCPGNVNPAEYMLEAIGAGVAPRIGDRDWKDIWLDSPEHQQMRKEIEAIKVKGLATPEVDKKAVSTYASPIWYQLKEVIFRNNLALWRSPDYIFSRLFVVALISLFVSLSFLQLGNSVRELQFRVFSMFWVTILPAIIMAQIEPLFIDNRRVFVRESSSRIYSPYVFAIGQLIGEIPYNVLCAFVYWVLMVWPQHFGQGAAGTDGNGFQFLVILFFFMFGVSLGQLVASVSPSTQVAVLFNPFLSLVLVTFCGVTIPYPTMISFWRSWMYYLNPYTWSISAMVATELHGLKIQCNSDEFAIFEPPAGETCASWANEFVDALGGYLENPNATESCQYCQYAMGDEFYTPLNIAYGDRWRNVFILFAFFVFNVLATIVCSRFLRYAKR</sequence>
<dbReference type="STRING" id="1314674.A0A0D7BT34"/>
<keyword evidence="3" id="KW-0813">Transport</keyword>
<protein>
    <submittedName>
        <fullName evidence="12">ABC-transporter</fullName>
    </submittedName>
</protein>
<dbReference type="EMBL" id="KN880436">
    <property type="protein sequence ID" value="KIY73420.1"/>
    <property type="molecule type" value="Genomic_DNA"/>
</dbReference>
<keyword evidence="13" id="KW-1185">Reference proteome</keyword>
<feature type="transmembrane region" description="Helical" evidence="10">
    <location>
        <begin position="601"/>
        <end position="623"/>
    </location>
</feature>
<dbReference type="Pfam" id="PF06422">
    <property type="entry name" value="PDR_CDR"/>
    <property type="match status" value="1"/>
</dbReference>
<name>A0A0D7BT34_9AGAR</name>
<dbReference type="SUPFAM" id="SSF52540">
    <property type="entry name" value="P-loop containing nucleoside triphosphate hydrolases"/>
    <property type="match status" value="2"/>
</dbReference>
<evidence type="ECO:0000256" key="1">
    <source>
        <dbReference type="ARBA" id="ARBA00004141"/>
    </source>
</evidence>
<feature type="transmembrane region" description="Helical" evidence="10">
    <location>
        <begin position="679"/>
        <end position="697"/>
    </location>
</feature>
<keyword evidence="7 10" id="KW-1133">Transmembrane helix</keyword>
<dbReference type="Pfam" id="PF19055">
    <property type="entry name" value="ABC2_membrane_7"/>
    <property type="match status" value="1"/>
</dbReference>
<keyword evidence="4 10" id="KW-0812">Transmembrane</keyword>
<evidence type="ECO:0000313" key="13">
    <source>
        <dbReference type="Proteomes" id="UP000054007"/>
    </source>
</evidence>
<keyword evidence="8 10" id="KW-0472">Membrane</keyword>
<dbReference type="GO" id="GO:0005524">
    <property type="term" value="F:ATP binding"/>
    <property type="evidence" value="ECO:0007669"/>
    <property type="project" value="UniProtKB-KW"/>
</dbReference>
<dbReference type="CDD" id="cd03232">
    <property type="entry name" value="ABCG_PDR_domain2"/>
    <property type="match status" value="1"/>
</dbReference>
<dbReference type="SMART" id="SM00382">
    <property type="entry name" value="AAA"/>
    <property type="match status" value="2"/>
</dbReference>
<dbReference type="CDD" id="cd03233">
    <property type="entry name" value="ABCG_PDR_domain1"/>
    <property type="match status" value="1"/>
</dbReference>
<dbReference type="Pfam" id="PF00005">
    <property type="entry name" value="ABC_tran"/>
    <property type="match status" value="2"/>
</dbReference>
<gene>
    <name evidence="12" type="ORF">CYLTODRAFT_439955</name>
</gene>
<organism evidence="12 13">
    <name type="scientific">Cylindrobasidium torrendii FP15055 ss-10</name>
    <dbReference type="NCBI Taxonomy" id="1314674"/>
    <lineage>
        <taxon>Eukaryota</taxon>
        <taxon>Fungi</taxon>
        <taxon>Dikarya</taxon>
        <taxon>Basidiomycota</taxon>
        <taxon>Agaricomycotina</taxon>
        <taxon>Agaricomycetes</taxon>
        <taxon>Agaricomycetidae</taxon>
        <taxon>Agaricales</taxon>
        <taxon>Marasmiineae</taxon>
        <taxon>Physalacriaceae</taxon>
        <taxon>Cylindrobasidium</taxon>
    </lineage>
</organism>
<feature type="domain" description="ABC transporter" evidence="11">
    <location>
        <begin position="147"/>
        <end position="398"/>
    </location>
</feature>
<feature type="transmembrane region" description="Helical" evidence="10">
    <location>
        <begin position="1334"/>
        <end position="1357"/>
    </location>
</feature>
<feature type="region of interest" description="Disordered" evidence="9">
    <location>
        <begin position="52"/>
        <end position="71"/>
    </location>
</feature>
<evidence type="ECO:0000259" key="11">
    <source>
        <dbReference type="PROSITE" id="PS50893"/>
    </source>
</evidence>
<dbReference type="OrthoDB" id="245989at2759"/>
<evidence type="ECO:0000256" key="6">
    <source>
        <dbReference type="ARBA" id="ARBA00022840"/>
    </source>
</evidence>
<dbReference type="InterPro" id="IPR034003">
    <property type="entry name" value="ABCG_PDR_2"/>
</dbReference>
<feature type="region of interest" description="Disordered" evidence="9">
    <location>
        <begin position="1"/>
        <end position="30"/>
    </location>
</feature>
<evidence type="ECO:0000256" key="10">
    <source>
        <dbReference type="SAM" id="Phobius"/>
    </source>
</evidence>
<comment type="subcellular location">
    <subcellularLocation>
        <location evidence="1">Membrane</location>
        <topology evidence="1">Multi-pass membrane protein</topology>
    </subcellularLocation>
</comment>
<comment type="similarity">
    <text evidence="2">Belongs to the ABC transporter superfamily. ABCG family. PDR (TC 3.A.1.205) subfamily.</text>
</comment>
<evidence type="ECO:0000256" key="9">
    <source>
        <dbReference type="SAM" id="MobiDB-lite"/>
    </source>
</evidence>
<dbReference type="Proteomes" id="UP000054007">
    <property type="component" value="Unassembled WGS sequence"/>
</dbReference>
<dbReference type="Pfam" id="PF01061">
    <property type="entry name" value="ABC2_membrane"/>
    <property type="match status" value="2"/>
</dbReference>
<feature type="transmembrane region" description="Helical" evidence="10">
    <location>
        <begin position="763"/>
        <end position="786"/>
    </location>
</feature>
<evidence type="ECO:0000256" key="8">
    <source>
        <dbReference type="ARBA" id="ARBA00023136"/>
    </source>
</evidence>
<dbReference type="PANTHER" id="PTHR19241">
    <property type="entry name" value="ATP-BINDING CASSETTE TRANSPORTER"/>
    <property type="match status" value="1"/>
</dbReference>
<dbReference type="InterPro" id="IPR013525">
    <property type="entry name" value="ABC2_TM"/>
</dbReference>
<feature type="transmembrane region" description="Helical" evidence="10">
    <location>
        <begin position="1486"/>
        <end position="1507"/>
    </location>
</feature>
<dbReference type="GO" id="GO:0016887">
    <property type="term" value="F:ATP hydrolysis activity"/>
    <property type="evidence" value="ECO:0007669"/>
    <property type="project" value="InterPro"/>
</dbReference>
<evidence type="ECO:0000256" key="2">
    <source>
        <dbReference type="ARBA" id="ARBA00006012"/>
    </source>
</evidence>
<dbReference type="Pfam" id="PF14510">
    <property type="entry name" value="ABC_trans_N"/>
    <property type="match status" value="1"/>
</dbReference>
<evidence type="ECO:0000313" key="12">
    <source>
        <dbReference type="EMBL" id="KIY73420.1"/>
    </source>
</evidence>
<dbReference type="PROSITE" id="PS00211">
    <property type="entry name" value="ABC_TRANSPORTER_1"/>
    <property type="match status" value="1"/>
</dbReference>
<dbReference type="Gene3D" id="3.40.50.300">
    <property type="entry name" value="P-loop containing nucleotide triphosphate hydrolases"/>
    <property type="match status" value="2"/>
</dbReference>
<evidence type="ECO:0000256" key="4">
    <source>
        <dbReference type="ARBA" id="ARBA00022692"/>
    </source>
</evidence>
<reference evidence="12 13" key="1">
    <citation type="journal article" date="2015" name="Fungal Genet. Biol.">
        <title>Evolution of novel wood decay mechanisms in Agaricales revealed by the genome sequences of Fistulina hepatica and Cylindrobasidium torrendii.</title>
        <authorList>
            <person name="Floudas D."/>
            <person name="Held B.W."/>
            <person name="Riley R."/>
            <person name="Nagy L.G."/>
            <person name="Koehler G."/>
            <person name="Ransdell A.S."/>
            <person name="Younus H."/>
            <person name="Chow J."/>
            <person name="Chiniquy J."/>
            <person name="Lipzen A."/>
            <person name="Tritt A."/>
            <person name="Sun H."/>
            <person name="Haridas S."/>
            <person name="LaButti K."/>
            <person name="Ohm R.A."/>
            <person name="Kues U."/>
            <person name="Blanchette R.A."/>
            <person name="Grigoriev I.V."/>
            <person name="Minto R.E."/>
            <person name="Hibbett D.S."/>
        </authorList>
    </citation>
    <scope>NUCLEOTIDE SEQUENCE [LARGE SCALE GENOMIC DNA]</scope>
    <source>
        <strain evidence="12 13">FP15055 ss-10</strain>
    </source>
</reference>